<organism evidence="5">
    <name type="scientific">Thrips palmi</name>
    <name type="common">Melon thrips</name>
    <dbReference type="NCBI Taxonomy" id="161013"/>
    <lineage>
        <taxon>Eukaryota</taxon>
        <taxon>Metazoa</taxon>
        <taxon>Ecdysozoa</taxon>
        <taxon>Arthropoda</taxon>
        <taxon>Hexapoda</taxon>
        <taxon>Insecta</taxon>
        <taxon>Pterygota</taxon>
        <taxon>Neoptera</taxon>
        <taxon>Paraneoptera</taxon>
        <taxon>Thysanoptera</taxon>
        <taxon>Terebrantia</taxon>
        <taxon>Thripoidea</taxon>
        <taxon>Thripidae</taxon>
        <taxon>Thrips</taxon>
    </lineage>
</organism>
<dbReference type="CTD" id="33686"/>
<gene>
    <name evidence="5" type="primary">LOC117641012</name>
</gene>
<dbReference type="Gene3D" id="3.30.1370.10">
    <property type="entry name" value="K Homology domain, type 1"/>
    <property type="match status" value="1"/>
</dbReference>
<keyword evidence="4" id="KW-1185">Reference proteome</keyword>
<dbReference type="InterPro" id="IPR040160">
    <property type="entry name" value="Mxt"/>
</dbReference>
<dbReference type="PANTHER" id="PTHR20849">
    <property type="entry name" value="EUKARYOTIC TRANSLATION INITIATION FACTOR 4E-BINDING PROTEIN MEXTLI"/>
    <property type="match status" value="1"/>
</dbReference>
<protein>
    <submittedName>
        <fullName evidence="5">Eukaryotic translation initiation factor 4E-binding protein Mextli isoform X1</fullName>
    </submittedName>
</protein>
<feature type="compositionally biased region" description="Low complexity" evidence="2">
    <location>
        <begin position="323"/>
        <end position="333"/>
    </location>
</feature>
<dbReference type="GO" id="GO:0008190">
    <property type="term" value="F:eukaryotic initiation factor 4E binding"/>
    <property type="evidence" value="ECO:0007669"/>
    <property type="project" value="InterPro"/>
</dbReference>
<keyword evidence="5" id="KW-0396">Initiation factor</keyword>
<evidence type="ECO:0000259" key="3">
    <source>
        <dbReference type="SMART" id="SM00322"/>
    </source>
</evidence>
<reference evidence="5" key="1">
    <citation type="submission" date="2025-08" db="UniProtKB">
        <authorList>
            <consortium name="RefSeq"/>
        </authorList>
    </citation>
    <scope>IDENTIFICATION</scope>
    <source>
        <tissue evidence="5">Total insect</tissue>
    </source>
</reference>
<dbReference type="GO" id="GO:0003743">
    <property type="term" value="F:translation initiation factor activity"/>
    <property type="evidence" value="ECO:0007669"/>
    <property type="project" value="UniProtKB-KW"/>
</dbReference>
<keyword evidence="5" id="KW-0648">Protein biosynthesis</keyword>
<dbReference type="PROSITE" id="PS50084">
    <property type="entry name" value="KH_TYPE_1"/>
    <property type="match status" value="1"/>
</dbReference>
<dbReference type="GO" id="GO:0005737">
    <property type="term" value="C:cytoplasm"/>
    <property type="evidence" value="ECO:0007669"/>
    <property type="project" value="TreeGrafter"/>
</dbReference>
<feature type="region of interest" description="Disordered" evidence="2">
    <location>
        <begin position="298"/>
        <end position="342"/>
    </location>
</feature>
<evidence type="ECO:0000313" key="4">
    <source>
        <dbReference type="Proteomes" id="UP000515158"/>
    </source>
</evidence>
<dbReference type="InterPro" id="IPR004088">
    <property type="entry name" value="KH_dom_type_1"/>
</dbReference>
<feature type="region of interest" description="Disordered" evidence="2">
    <location>
        <begin position="405"/>
        <end position="434"/>
    </location>
</feature>
<evidence type="ECO:0000256" key="1">
    <source>
        <dbReference type="PROSITE-ProRule" id="PRU00117"/>
    </source>
</evidence>
<evidence type="ECO:0000313" key="5">
    <source>
        <dbReference type="RefSeq" id="XP_034233990.1"/>
    </source>
</evidence>
<dbReference type="Gene3D" id="1.25.40.180">
    <property type="match status" value="1"/>
</dbReference>
<dbReference type="KEGG" id="tpal:117641012"/>
<dbReference type="GO" id="GO:0045727">
    <property type="term" value="P:positive regulation of translation"/>
    <property type="evidence" value="ECO:0007669"/>
    <property type="project" value="InterPro"/>
</dbReference>
<dbReference type="InParanoid" id="A0A6P8YB60"/>
<evidence type="ECO:0000256" key="2">
    <source>
        <dbReference type="SAM" id="MobiDB-lite"/>
    </source>
</evidence>
<dbReference type="GeneID" id="117641012"/>
<dbReference type="AlphaFoldDB" id="A0A6P8YB60"/>
<dbReference type="OrthoDB" id="6357832at2759"/>
<dbReference type="FunFam" id="3.30.1370.10:FF:000072">
    <property type="entry name" value="Uncharacterized protein, isoform A"/>
    <property type="match status" value="1"/>
</dbReference>
<dbReference type="CDD" id="cd22454">
    <property type="entry name" value="KH-I_Mextli_like"/>
    <property type="match status" value="1"/>
</dbReference>
<name>A0A6P8YB60_THRPL</name>
<dbReference type="InterPro" id="IPR004087">
    <property type="entry name" value="KH_dom"/>
</dbReference>
<sequence length="551" mass="60197">MGMQQVITRARMSAISLQARVNTRSVKKLEKPRPLKLNTSQSRHAENRLSMGGVSVDEVMALADTVCQHILNGNCDRALQSNVVTLSSSLKLYGQQLETIYKDQLDRLFVTFRNGSRDEKLDYISRVHLLELVELRGSNWSGCDNMSDYYRHKIAHTHNYEVDVIESPVTPSSALASLGQFGQANPLASLNLTPAQSPTTPQPTLLNPGEILKTSGKYPKPTKIPNKNYCKDEVVIRNSDSGKVMGIKGRRVHMIEEMSETIISFQRVNPGAKERLVQITGPTEEKIVHARQLMEDTIRRNASPVRPEQPDGIREHHETLGGSSSSLNSSASEDSVRISQGGARRSTLLHSFSTNDASLGEYKYTVAVGSCVLKITCSNHDIVRAAKLVLDEYFAGQDLGYFDGYEEELPSPSNTSAPVPNSSSSSPTTSMPLTSVETAVPVPLSEIQSPSATTDPAPVSLIETGSSISSTENSVAAIPQSDSVDDEAVAPTNLPAGESIKRKQYTYEELLSLATSPISHDAPPDWARIARDFPSILKKMEPFEAASQFLD</sequence>
<dbReference type="Pfam" id="PF00013">
    <property type="entry name" value="KH_1"/>
    <property type="match status" value="1"/>
</dbReference>
<dbReference type="GO" id="GO:0034518">
    <property type="term" value="C:RNA cap binding complex"/>
    <property type="evidence" value="ECO:0007669"/>
    <property type="project" value="TreeGrafter"/>
</dbReference>
<dbReference type="PANTHER" id="PTHR20849:SF2">
    <property type="entry name" value="EUKARYOTIC TRANSLATION INITIATION FACTOR 4E-BINDING PROTEIN MEXTLI"/>
    <property type="match status" value="1"/>
</dbReference>
<dbReference type="Proteomes" id="UP000515158">
    <property type="component" value="Unplaced"/>
</dbReference>
<feature type="compositionally biased region" description="Low complexity" evidence="2">
    <location>
        <begin position="410"/>
        <end position="434"/>
    </location>
</feature>
<dbReference type="InterPro" id="IPR036612">
    <property type="entry name" value="KH_dom_type_1_sf"/>
</dbReference>
<keyword evidence="1" id="KW-0694">RNA-binding</keyword>
<dbReference type="SMART" id="SM00322">
    <property type="entry name" value="KH"/>
    <property type="match status" value="1"/>
</dbReference>
<dbReference type="FunCoup" id="A0A6P8YB60">
    <property type="interactions" value="12"/>
</dbReference>
<dbReference type="SUPFAM" id="SSF54791">
    <property type="entry name" value="Eukaryotic type KH-domain (KH-domain type I)"/>
    <property type="match status" value="1"/>
</dbReference>
<feature type="domain" description="K Homology" evidence="3">
    <location>
        <begin position="228"/>
        <end position="299"/>
    </location>
</feature>
<dbReference type="GO" id="GO:1901190">
    <property type="term" value="P:regulation of formation of translation initiation ternary complex"/>
    <property type="evidence" value="ECO:0007669"/>
    <property type="project" value="TreeGrafter"/>
</dbReference>
<accession>A0A6P8YB60</accession>
<proteinExistence type="predicted"/>
<dbReference type="RefSeq" id="XP_034233990.1">
    <property type="nucleotide sequence ID" value="XM_034378099.1"/>
</dbReference>
<dbReference type="GO" id="GO:0003723">
    <property type="term" value="F:RNA binding"/>
    <property type="evidence" value="ECO:0007669"/>
    <property type="project" value="UniProtKB-UniRule"/>
</dbReference>
<feature type="compositionally biased region" description="Basic and acidic residues" evidence="2">
    <location>
        <begin position="308"/>
        <end position="319"/>
    </location>
</feature>